<dbReference type="OrthoDB" id="61815at2759"/>
<dbReference type="OMA" id="WETNDLE"/>
<keyword evidence="4" id="KW-0378">Hydrolase</keyword>
<dbReference type="KEGG" id="ppp:112280421"/>
<dbReference type="RefSeq" id="XP_024371662.1">
    <property type="nucleotide sequence ID" value="XM_024515894.2"/>
</dbReference>
<evidence type="ECO:0000256" key="1">
    <source>
        <dbReference type="ARBA" id="ARBA00004496"/>
    </source>
</evidence>
<dbReference type="EnsemblPlants" id="Pp3c3_21040V3.1">
    <property type="protein sequence ID" value="Pp3c3_21040V3.1"/>
    <property type="gene ID" value="Pp3c3_21040"/>
</dbReference>
<feature type="region of interest" description="Disordered" evidence="6">
    <location>
        <begin position="569"/>
        <end position="609"/>
    </location>
</feature>
<reference evidence="8 10" key="1">
    <citation type="journal article" date="2008" name="Science">
        <title>The Physcomitrella genome reveals evolutionary insights into the conquest of land by plants.</title>
        <authorList>
            <person name="Rensing S."/>
            <person name="Lang D."/>
            <person name="Zimmer A."/>
            <person name="Terry A."/>
            <person name="Salamov A."/>
            <person name="Shapiro H."/>
            <person name="Nishiyama T."/>
            <person name="Perroud P.-F."/>
            <person name="Lindquist E."/>
            <person name="Kamisugi Y."/>
            <person name="Tanahashi T."/>
            <person name="Sakakibara K."/>
            <person name="Fujita T."/>
            <person name="Oishi K."/>
            <person name="Shin-I T."/>
            <person name="Kuroki Y."/>
            <person name="Toyoda A."/>
            <person name="Suzuki Y."/>
            <person name="Hashimoto A."/>
            <person name="Yamaguchi K."/>
            <person name="Sugano A."/>
            <person name="Kohara Y."/>
            <person name="Fujiyama A."/>
            <person name="Anterola A."/>
            <person name="Aoki S."/>
            <person name="Ashton N."/>
            <person name="Barbazuk W.B."/>
            <person name="Barker E."/>
            <person name="Bennetzen J."/>
            <person name="Bezanilla M."/>
            <person name="Blankenship R."/>
            <person name="Cho S.H."/>
            <person name="Dutcher S."/>
            <person name="Estelle M."/>
            <person name="Fawcett J.A."/>
            <person name="Gundlach H."/>
            <person name="Hanada K."/>
            <person name="Heyl A."/>
            <person name="Hicks K.A."/>
            <person name="Hugh J."/>
            <person name="Lohr M."/>
            <person name="Mayer K."/>
            <person name="Melkozernov A."/>
            <person name="Murata T."/>
            <person name="Nelson D."/>
            <person name="Pils B."/>
            <person name="Prigge M."/>
            <person name="Reiss B."/>
            <person name="Renner T."/>
            <person name="Rombauts S."/>
            <person name="Rushton P."/>
            <person name="Sanderfoot A."/>
            <person name="Schween G."/>
            <person name="Shiu S.-H."/>
            <person name="Stueber K."/>
            <person name="Theodoulou F.L."/>
            <person name="Tu H."/>
            <person name="Van de Peer Y."/>
            <person name="Verrier P.J."/>
            <person name="Waters E."/>
            <person name="Wood A."/>
            <person name="Yang L."/>
            <person name="Cove D."/>
            <person name="Cuming A."/>
            <person name="Hasebe M."/>
            <person name="Lucas S."/>
            <person name="Mishler D.B."/>
            <person name="Reski R."/>
            <person name="Grigoriev I."/>
            <person name="Quatrano R.S."/>
            <person name="Boore J.L."/>
        </authorList>
    </citation>
    <scope>NUCLEOTIDE SEQUENCE [LARGE SCALE GENOMIC DNA]</scope>
    <source>
        <strain evidence="9 10">cv. Gransden 2004</strain>
    </source>
</reference>
<evidence type="ECO:0000256" key="4">
    <source>
        <dbReference type="ARBA" id="ARBA00022801"/>
    </source>
</evidence>
<dbReference type="FunCoup" id="A0A2K1KVC9">
    <property type="interactions" value="4312"/>
</dbReference>
<evidence type="ECO:0000313" key="9">
    <source>
        <dbReference type="EnsemblPlants" id="Pp3c3_21040V3.1"/>
    </source>
</evidence>
<dbReference type="InterPro" id="IPR027417">
    <property type="entry name" value="P-loop_NTPase"/>
</dbReference>
<dbReference type="Pfam" id="PF01926">
    <property type="entry name" value="MMR_HSR1"/>
    <property type="match status" value="1"/>
</dbReference>
<feature type="region of interest" description="Disordered" evidence="6">
    <location>
        <begin position="499"/>
        <end position="531"/>
    </location>
</feature>
<dbReference type="SUPFAM" id="SSF52540">
    <property type="entry name" value="P-loop containing nucleoside triphosphate hydrolases"/>
    <property type="match status" value="1"/>
</dbReference>
<dbReference type="STRING" id="3218.A0A2K1KVC9"/>
<evidence type="ECO:0000256" key="3">
    <source>
        <dbReference type="ARBA" id="ARBA00022741"/>
    </source>
</evidence>
<dbReference type="PANTHER" id="PTHR45709">
    <property type="entry name" value="LARGE SUBUNIT GTPASE 1 HOMOLOG-RELATED"/>
    <property type="match status" value="1"/>
</dbReference>
<dbReference type="PRINTS" id="PR00326">
    <property type="entry name" value="GTP1OBG"/>
</dbReference>
<dbReference type="Gramene" id="Pp3c3_21040V3.2">
    <property type="protein sequence ID" value="Pp3c3_21040V3.2"/>
    <property type="gene ID" value="Pp3c3_21040"/>
</dbReference>
<evidence type="ECO:0000313" key="8">
    <source>
        <dbReference type="EMBL" id="PNR57743.1"/>
    </source>
</evidence>
<dbReference type="Gene3D" id="1.10.1580.10">
    <property type="match status" value="1"/>
</dbReference>
<sequence>MPRRSKVQAGPGQVLIKQRTQAMMKERLSRATAKHNKPLESKIDVRDLDDVMEQAELAGQVFSAENPLADLLVKPETDEDALEASREERRAEEALHASSLTIPRRPKWTSSMTPQQLDVNERQHFLAWRRGLAELEDNEKLVLTPFEKNLDIWRQLWRVVERCDLIIMVVDSRNPLFYRCPDLEAYVKELDPHKETMILLNKSDLLTRDARKKWAKYLKEQGISYMFWSAKIATAILEGKVSADAAVPKLDEEESDDEDAVILEREELLNRVQKKAEEIAEARRKATQVSLSQHLETHGSSLGRDVIAAASVAGTPSASGRVMVGFVGYPNVGKSSTINALVGQKKTGVTSTPGKTKHFQTLIMSERLTLCDCPGLVFPSFTSSRSEMVAAGVLPIDRMTDHRGPIQVVANKVPRAVLESTYGFTLPAPKPYERADRPPTAAELLRAYAMSRGHVASSGLPDETRASRTILKDYLSGKLLFCYAPPNEEQAGFSQRIANSNEDDDEDENDDEDEDELVMEDGSDDDDLSVGDVAESSQGKLLGVNDANMEDVFGDLDTLTIGADLRGPKLKKGKEKAPHKMHRKAARKKDRTWRVTNDGSDGMPCSGVTQKAVSHGAAKVRLSV</sequence>
<proteinExistence type="predicted"/>
<protein>
    <recommendedName>
        <fullName evidence="7">CP-type G domain-containing protein</fullName>
    </recommendedName>
</protein>
<dbReference type="PANTHER" id="PTHR45709:SF2">
    <property type="entry name" value="LARGE SUBUNIT GTPASE 1 HOMOLOG"/>
    <property type="match status" value="1"/>
</dbReference>
<evidence type="ECO:0000256" key="6">
    <source>
        <dbReference type="SAM" id="MobiDB-lite"/>
    </source>
</evidence>
<dbReference type="Gramene" id="Pp3c3_21040V3.1">
    <property type="protein sequence ID" value="Pp3c3_21040V3.1"/>
    <property type="gene ID" value="Pp3c3_21040"/>
</dbReference>
<reference evidence="9" key="3">
    <citation type="submission" date="2020-12" db="UniProtKB">
        <authorList>
            <consortium name="EnsemblPlants"/>
        </authorList>
    </citation>
    <scope>IDENTIFICATION</scope>
</reference>
<evidence type="ECO:0000259" key="7">
    <source>
        <dbReference type="PROSITE" id="PS51721"/>
    </source>
</evidence>
<dbReference type="GO" id="GO:0003924">
    <property type="term" value="F:GTPase activity"/>
    <property type="evidence" value="ECO:0000318"/>
    <property type="project" value="GO_Central"/>
</dbReference>
<comment type="subcellular location">
    <subcellularLocation>
        <location evidence="1">Cytoplasm</location>
    </subcellularLocation>
</comment>
<keyword evidence="3" id="KW-0547">Nucleotide-binding</keyword>
<feature type="compositionally biased region" description="Basic residues" evidence="6">
    <location>
        <begin position="569"/>
        <end position="591"/>
    </location>
</feature>
<dbReference type="PaxDb" id="3218-PP1S47_286V6.1"/>
<keyword evidence="5" id="KW-0342">GTP-binding</keyword>
<dbReference type="Gene3D" id="3.40.50.300">
    <property type="entry name" value="P-loop containing nucleotide triphosphate hydrolases"/>
    <property type="match status" value="1"/>
</dbReference>
<dbReference type="EnsemblPlants" id="Pp3c3_21040V3.2">
    <property type="protein sequence ID" value="Pp3c3_21040V3.2"/>
    <property type="gene ID" value="Pp3c3_21040"/>
</dbReference>
<dbReference type="Proteomes" id="UP000006727">
    <property type="component" value="Chromosome 3"/>
</dbReference>
<keyword evidence="2" id="KW-0963">Cytoplasm</keyword>
<organism evidence="8">
    <name type="scientific">Physcomitrium patens</name>
    <name type="common">Spreading-leaved earth moss</name>
    <name type="synonym">Physcomitrella patens</name>
    <dbReference type="NCBI Taxonomy" id="3218"/>
    <lineage>
        <taxon>Eukaryota</taxon>
        <taxon>Viridiplantae</taxon>
        <taxon>Streptophyta</taxon>
        <taxon>Embryophyta</taxon>
        <taxon>Bryophyta</taxon>
        <taxon>Bryophytina</taxon>
        <taxon>Bryopsida</taxon>
        <taxon>Funariidae</taxon>
        <taxon>Funariales</taxon>
        <taxon>Funariaceae</taxon>
        <taxon>Physcomitrium</taxon>
    </lineage>
</organism>
<keyword evidence="10" id="KW-1185">Reference proteome</keyword>
<feature type="region of interest" description="Disordered" evidence="6">
    <location>
        <begin position="75"/>
        <end position="96"/>
    </location>
</feature>
<dbReference type="FunFam" id="3.40.50.300:FF:001151">
    <property type="entry name" value="Large subunit GTPase 1"/>
    <property type="match status" value="1"/>
</dbReference>
<dbReference type="EMBL" id="ABEU02000003">
    <property type="protein sequence ID" value="PNR57743.1"/>
    <property type="molecule type" value="Genomic_DNA"/>
</dbReference>
<dbReference type="FunFam" id="1.10.1580.10:FF:000008">
    <property type="entry name" value="Large subunit GTPase 1"/>
    <property type="match status" value="1"/>
</dbReference>
<dbReference type="InterPro" id="IPR023179">
    <property type="entry name" value="GTP-bd_ortho_bundle_sf"/>
</dbReference>
<dbReference type="GeneID" id="112280421"/>
<dbReference type="InterPro" id="IPR030378">
    <property type="entry name" value="G_CP_dom"/>
</dbReference>
<dbReference type="GO" id="GO:0005829">
    <property type="term" value="C:cytosol"/>
    <property type="evidence" value="ECO:0000318"/>
    <property type="project" value="GO_Central"/>
</dbReference>
<dbReference type="AlphaFoldDB" id="A0A2K1KVC9"/>
<evidence type="ECO:0000256" key="2">
    <source>
        <dbReference type="ARBA" id="ARBA00022490"/>
    </source>
</evidence>
<dbReference type="PROSITE" id="PS51721">
    <property type="entry name" value="G_CP"/>
    <property type="match status" value="1"/>
</dbReference>
<dbReference type="GO" id="GO:0005525">
    <property type="term" value="F:GTP binding"/>
    <property type="evidence" value="ECO:0007669"/>
    <property type="project" value="UniProtKB-KW"/>
</dbReference>
<dbReference type="InterPro" id="IPR006073">
    <property type="entry name" value="GTP-bd"/>
</dbReference>
<name>A0A2K1KVC9_PHYPA</name>
<dbReference type="CDD" id="cd01857">
    <property type="entry name" value="HSR1_MMR1"/>
    <property type="match status" value="1"/>
</dbReference>
<dbReference type="InterPro" id="IPR043358">
    <property type="entry name" value="GNL1-like"/>
</dbReference>
<feature type="compositionally biased region" description="Acidic residues" evidence="6">
    <location>
        <begin position="501"/>
        <end position="529"/>
    </location>
</feature>
<feature type="domain" description="CP-type G" evidence="7">
    <location>
        <begin position="153"/>
        <end position="379"/>
    </location>
</feature>
<feature type="compositionally biased region" description="Basic and acidic residues" evidence="6">
    <location>
        <begin position="83"/>
        <end position="95"/>
    </location>
</feature>
<evidence type="ECO:0000313" key="10">
    <source>
        <dbReference type="Proteomes" id="UP000006727"/>
    </source>
</evidence>
<evidence type="ECO:0000256" key="5">
    <source>
        <dbReference type="ARBA" id="ARBA00023134"/>
    </source>
</evidence>
<reference evidence="8 10" key="2">
    <citation type="journal article" date="2018" name="Plant J.">
        <title>The Physcomitrella patens chromosome-scale assembly reveals moss genome structure and evolution.</title>
        <authorList>
            <person name="Lang D."/>
            <person name="Ullrich K.K."/>
            <person name="Murat F."/>
            <person name="Fuchs J."/>
            <person name="Jenkins J."/>
            <person name="Haas F.B."/>
            <person name="Piednoel M."/>
            <person name="Gundlach H."/>
            <person name="Van Bel M."/>
            <person name="Meyberg R."/>
            <person name="Vives C."/>
            <person name="Morata J."/>
            <person name="Symeonidi A."/>
            <person name="Hiss M."/>
            <person name="Muchero W."/>
            <person name="Kamisugi Y."/>
            <person name="Saleh O."/>
            <person name="Blanc G."/>
            <person name="Decker E.L."/>
            <person name="van Gessel N."/>
            <person name="Grimwood J."/>
            <person name="Hayes R.D."/>
            <person name="Graham S.W."/>
            <person name="Gunter L.E."/>
            <person name="McDaniel S.F."/>
            <person name="Hoernstein S.N.W."/>
            <person name="Larsson A."/>
            <person name="Li F.W."/>
            <person name="Perroud P.F."/>
            <person name="Phillips J."/>
            <person name="Ranjan P."/>
            <person name="Rokshar D.S."/>
            <person name="Rothfels C.J."/>
            <person name="Schneider L."/>
            <person name="Shu S."/>
            <person name="Stevenson D.W."/>
            <person name="Thummler F."/>
            <person name="Tillich M."/>
            <person name="Villarreal Aguilar J.C."/>
            <person name="Widiez T."/>
            <person name="Wong G.K."/>
            <person name="Wymore A."/>
            <person name="Zhang Y."/>
            <person name="Zimmer A.D."/>
            <person name="Quatrano R.S."/>
            <person name="Mayer K.F.X."/>
            <person name="Goodstein D."/>
            <person name="Casacuberta J.M."/>
            <person name="Vandepoele K."/>
            <person name="Reski R."/>
            <person name="Cuming A.C."/>
            <person name="Tuskan G.A."/>
            <person name="Maumus F."/>
            <person name="Salse J."/>
            <person name="Schmutz J."/>
            <person name="Rensing S.A."/>
        </authorList>
    </citation>
    <scope>NUCLEOTIDE SEQUENCE [LARGE SCALE GENOMIC DNA]</scope>
    <source>
        <strain evidence="9 10">cv. Gransden 2004</strain>
    </source>
</reference>
<gene>
    <name evidence="9" type="primary">LOC112280421</name>
    <name evidence="8" type="ORF">PHYPA_004737</name>
</gene>
<accession>A0A2K1KVC9</accession>